<protein>
    <submittedName>
        <fullName evidence="2">Uncharacterized protein</fullName>
    </submittedName>
</protein>
<reference evidence="2" key="1">
    <citation type="submission" date="2014-05" db="EMBL/GenBank/DDBJ databases">
        <authorList>
            <person name="Chronopoulou M."/>
        </authorList>
    </citation>
    <scope>NUCLEOTIDE SEQUENCE</scope>
    <source>
        <tissue evidence="2">Whole organism</tissue>
    </source>
</reference>
<feature type="transmembrane region" description="Helical" evidence="1">
    <location>
        <begin position="6"/>
        <end position="25"/>
    </location>
</feature>
<keyword evidence="1" id="KW-1133">Transmembrane helix</keyword>
<evidence type="ECO:0000313" key="2">
    <source>
        <dbReference type="EMBL" id="CDW39169.1"/>
    </source>
</evidence>
<keyword evidence="1" id="KW-0812">Transmembrane</keyword>
<accession>A0A0K2ULM8</accession>
<dbReference type="AlphaFoldDB" id="A0A0K2ULM8"/>
<dbReference type="EMBL" id="HACA01021808">
    <property type="protein sequence ID" value="CDW39169.1"/>
    <property type="molecule type" value="Transcribed_RNA"/>
</dbReference>
<keyword evidence="1" id="KW-0472">Membrane</keyword>
<sequence>MSHLFIYFSCIIGIGIMIRICRQYNECHEAFLHKRVFYIPGGATTTSRMGTGMCIIREREKKKELCSIG</sequence>
<name>A0A0K2ULM8_LEPSM</name>
<proteinExistence type="predicted"/>
<organism evidence="2">
    <name type="scientific">Lepeophtheirus salmonis</name>
    <name type="common">Salmon louse</name>
    <name type="synonym">Caligus salmonis</name>
    <dbReference type="NCBI Taxonomy" id="72036"/>
    <lineage>
        <taxon>Eukaryota</taxon>
        <taxon>Metazoa</taxon>
        <taxon>Ecdysozoa</taxon>
        <taxon>Arthropoda</taxon>
        <taxon>Crustacea</taxon>
        <taxon>Multicrustacea</taxon>
        <taxon>Hexanauplia</taxon>
        <taxon>Copepoda</taxon>
        <taxon>Siphonostomatoida</taxon>
        <taxon>Caligidae</taxon>
        <taxon>Lepeophtheirus</taxon>
    </lineage>
</organism>
<evidence type="ECO:0000256" key="1">
    <source>
        <dbReference type="SAM" id="Phobius"/>
    </source>
</evidence>